<name>A0A5C6RU60_9BACT</name>
<dbReference type="RefSeq" id="WP_147166558.1">
    <property type="nucleotide sequence ID" value="NZ_VOOR01000009.1"/>
</dbReference>
<keyword evidence="3" id="KW-1185">Reference proteome</keyword>
<dbReference type="AlphaFoldDB" id="A0A5C6RU60"/>
<feature type="transmembrane region" description="Helical" evidence="1">
    <location>
        <begin position="66"/>
        <end position="83"/>
    </location>
</feature>
<evidence type="ECO:0000313" key="3">
    <source>
        <dbReference type="Proteomes" id="UP000321580"/>
    </source>
</evidence>
<feature type="transmembrane region" description="Helical" evidence="1">
    <location>
        <begin position="36"/>
        <end position="54"/>
    </location>
</feature>
<keyword evidence="1" id="KW-0812">Transmembrane</keyword>
<dbReference type="EMBL" id="VOOR01000009">
    <property type="protein sequence ID" value="TXB65549.1"/>
    <property type="molecule type" value="Genomic_DNA"/>
</dbReference>
<dbReference type="Proteomes" id="UP000321580">
    <property type="component" value="Unassembled WGS sequence"/>
</dbReference>
<gene>
    <name evidence="2" type="ORF">FRY97_06100</name>
</gene>
<dbReference type="OrthoDB" id="1494081at2"/>
<sequence length="152" mass="17343">MGKKLQLELFFWVFTFIIAAAVLLPILTTLNTYKFWLPNIVFVVTAITMTRYLFLLKHTFLAQRQPLKVVVVFLCIPLVFYLIQELNYFQTFLDEEGPEAIVGSGAYGAQANLMTYIRSELILFGVAAVISSVALPFRLLVSVWRTRNRGTV</sequence>
<feature type="transmembrane region" description="Helical" evidence="1">
    <location>
        <begin position="121"/>
        <end position="141"/>
    </location>
</feature>
<comment type="caution">
    <text evidence="2">The sequence shown here is derived from an EMBL/GenBank/DDBJ whole genome shotgun (WGS) entry which is preliminary data.</text>
</comment>
<accession>A0A5C6RU60</accession>
<keyword evidence="1" id="KW-1133">Transmembrane helix</keyword>
<proteinExistence type="predicted"/>
<organism evidence="2 3">
    <name type="scientific">Phaeodactylibacter luteus</name>
    <dbReference type="NCBI Taxonomy" id="1564516"/>
    <lineage>
        <taxon>Bacteria</taxon>
        <taxon>Pseudomonadati</taxon>
        <taxon>Bacteroidota</taxon>
        <taxon>Saprospiria</taxon>
        <taxon>Saprospirales</taxon>
        <taxon>Haliscomenobacteraceae</taxon>
        <taxon>Phaeodactylibacter</taxon>
    </lineage>
</organism>
<evidence type="ECO:0000256" key="1">
    <source>
        <dbReference type="SAM" id="Phobius"/>
    </source>
</evidence>
<evidence type="ECO:0000313" key="2">
    <source>
        <dbReference type="EMBL" id="TXB65549.1"/>
    </source>
</evidence>
<keyword evidence="1" id="KW-0472">Membrane</keyword>
<protein>
    <submittedName>
        <fullName evidence="2">Uncharacterized protein</fullName>
    </submittedName>
</protein>
<reference evidence="2 3" key="1">
    <citation type="submission" date="2019-08" db="EMBL/GenBank/DDBJ databases">
        <title>Genome of Phaeodactylibacter luteus.</title>
        <authorList>
            <person name="Bowman J.P."/>
        </authorList>
    </citation>
    <scope>NUCLEOTIDE SEQUENCE [LARGE SCALE GENOMIC DNA]</scope>
    <source>
        <strain evidence="2 3">KCTC 42180</strain>
    </source>
</reference>
<feature type="transmembrane region" description="Helical" evidence="1">
    <location>
        <begin position="9"/>
        <end position="30"/>
    </location>
</feature>